<dbReference type="GeneID" id="20091248"/>
<accession>A0A024TAX3</accession>
<dbReference type="EMBL" id="KI914013">
    <property type="protein sequence ID" value="ETV91198.1"/>
    <property type="molecule type" value="Genomic_DNA"/>
</dbReference>
<dbReference type="SUPFAM" id="SSF53098">
    <property type="entry name" value="Ribonuclease H-like"/>
    <property type="match status" value="1"/>
</dbReference>
<dbReference type="InterPro" id="IPR036397">
    <property type="entry name" value="RNaseH_sf"/>
</dbReference>
<dbReference type="OrthoDB" id="2273864at2759"/>
<dbReference type="VEuPathDB" id="FungiDB:H310_14198"/>
<protein>
    <recommendedName>
        <fullName evidence="2">Integrase catalytic domain-containing protein</fullName>
    </recommendedName>
</protein>
<evidence type="ECO:0000313" key="1">
    <source>
        <dbReference type="EMBL" id="ETV91198.1"/>
    </source>
</evidence>
<gene>
    <name evidence="1" type="ORF">H310_14198</name>
</gene>
<dbReference type="GO" id="GO:0003676">
    <property type="term" value="F:nucleic acid binding"/>
    <property type="evidence" value="ECO:0007669"/>
    <property type="project" value="InterPro"/>
</dbReference>
<dbReference type="RefSeq" id="XP_008880229.1">
    <property type="nucleotide sequence ID" value="XM_008882007.1"/>
</dbReference>
<dbReference type="Gene3D" id="3.30.420.10">
    <property type="entry name" value="Ribonuclease H-like superfamily/Ribonuclease H"/>
    <property type="match status" value="1"/>
</dbReference>
<dbReference type="STRING" id="157072.A0A024TAX3"/>
<dbReference type="InterPro" id="IPR012337">
    <property type="entry name" value="RNaseH-like_sf"/>
</dbReference>
<evidence type="ECO:0008006" key="2">
    <source>
        <dbReference type="Google" id="ProtNLM"/>
    </source>
</evidence>
<organism evidence="1">
    <name type="scientific">Aphanomyces invadans</name>
    <dbReference type="NCBI Taxonomy" id="157072"/>
    <lineage>
        <taxon>Eukaryota</taxon>
        <taxon>Sar</taxon>
        <taxon>Stramenopiles</taxon>
        <taxon>Oomycota</taxon>
        <taxon>Saprolegniomycetes</taxon>
        <taxon>Saprolegniales</taxon>
        <taxon>Verrucalvaceae</taxon>
        <taxon>Aphanomyces</taxon>
    </lineage>
</organism>
<reference evidence="1" key="1">
    <citation type="submission" date="2013-12" db="EMBL/GenBank/DDBJ databases">
        <title>The Genome Sequence of Aphanomyces invadans NJM9701.</title>
        <authorList>
            <consortium name="The Broad Institute Genomics Platform"/>
            <person name="Russ C."/>
            <person name="Tyler B."/>
            <person name="van West P."/>
            <person name="Dieguez-Uribeondo J."/>
            <person name="Young S.K."/>
            <person name="Zeng Q."/>
            <person name="Gargeya S."/>
            <person name="Fitzgerald M."/>
            <person name="Abouelleil A."/>
            <person name="Alvarado L."/>
            <person name="Chapman S.B."/>
            <person name="Gainer-Dewar J."/>
            <person name="Goldberg J."/>
            <person name="Griggs A."/>
            <person name="Gujja S."/>
            <person name="Hansen M."/>
            <person name="Howarth C."/>
            <person name="Imamovic A."/>
            <person name="Ireland A."/>
            <person name="Larimer J."/>
            <person name="McCowan C."/>
            <person name="Murphy C."/>
            <person name="Pearson M."/>
            <person name="Poon T.W."/>
            <person name="Priest M."/>
            <person name="Roberts A."/>
            <person name="Saif S."/>
            <person name="Shea T."/>
            <person name="Sykes S."/>
            <person name="Wortman J."/>
            <person name="Nusbaum C."/>
            <person name="Birren B."/>
        </authorList>
    </citation>
    <scope>NUCLEOTIDE SEQUENCE [LARGE SCALE GENOMIC DNA]</scope>
    <source>
        <strain evidence="1">NJM9701</strain>
    </source>
</reference>
<sequence>MSFVDLASRGPSYRTATPTFELYGTVLAMSTYDHPKSGGQTERAKRELEDILRVYLMAQPSASWAMLLPHAVVYNSFIQASMCFSPRYAVLVYHPRFLQLLDSSV</sequence>
<dbReference type="AlphaFoldDB" id="A0A024TAX3"/>
<proteinExistence type="predicted"/>
<name>A0A024TAX3_9STRA</name>